<sequence length="272" mass="29868">MMTSSSASAVFIRRSAGVLLAGLLALALASCDDDDNPAEPQTKTYFGDTVTMGNGSARSFVTLDKNGVPTEVGARMTEAALTGLPTTDPVPPTPPTWFRLPLPAEAAKTAYDHVSVDWNPNGHEPAGVYTSAHFDVHFYMMTLAQRQQIQLNDPKGEILPEARFLPSGYISPPGPVNTIPMMGRHWVDPTGHEFHGQAFTQTFIYGSYDGKINFMEPMIAKTTLAAKTTQTFEVQQPQAFQLTGRYYPTKYTIAFDQQAKEHVVVLHDMVLR</sequence>
<dbReference type="AlphaFoldDB" id="A0A7L4ZWE0"/>
<accession>A0A7L4ZWE0</accession>
<reference evidence="1 2" key="1">
    <citation type="submission" date="2019-09" db="EMBL/GenBank/DDBJ databases">
        <title>Genome sequence of Hymenobacter sp. M3.</title>
        <authorList>
            <person name="Srinivasan S."/>
        </authorList>
    </citation>
    <scope>NUCLEOTIDE SEQUENCE [LARGE SCALE GENOMIC DNA]</scope>
    <source>
        <strain evidence="1 2">M3</strain>
    </source>
</reference>
<dbReference type="InterPro" id="IPR040832">
    <property type="entry name" value="TTHB210-like_dom"/>
</dbReference>
<dbReference type="Proteomes" id="UP000326380">
    <property type="component" value="Unassembled WGS sequence"/>
</dbReference>
<name>A0A7L4ZWE0_9BACT</name>
<dbReference type="InterPro" id="IPR033786">
    <property type="entry name" value="TTHB210-like"/>
</dbReference>
<keyword evidence="2" id="KW-1185">Reference proteome</keyword>
<proteinExistence type="predicted"/>
<dbReference type="RefSeq" id="WP_151080700.1">
    <property type="nucleotide sequence ID" value="NZ_CP047647.1"/>
</dbReference>
<protein>
    <submittedName>
        <fullName evidence="1">Uncharacterized protein</fullName>
    </submittedName>
</protein>
<dbReference type="Pfam" id="PF18197">
    <property type="entry name" value="TTHB210-like"/>
    <property type="match status" value="1"/>
</dbReference>
<evidence type="ECO:0000313" key="1">
    <source>
        <dbReference type="EMBL" id="KAA9325545.1"/>
    </source>
</evidence>
<dbReference type="CDD" id="cd11669">
    <property type="entry name" value="TTHB210-like"/>
    <property type="match status" value="1"/>
</dbReference>
<comment type="caution">
    <text evidence="1">The sequence shown here is derived from an EMBL/GenBank/DDBJ whole genome shotgun (WGS) entry which is preliminary data.</text>
</comment>
<organism evidence="1 2">
    <name type="scientific">Hymenobacter busanensis</name>
    <dbReference type="NCBI Taxonomy" id="2607656"/>
    <lineage>
        <taxon>Bacteria</taxon>
        <taxon>Pseudomonadati</taxon>
        <taxon>Bacteroidota</taxon>
        <taxon>Cytophagia</taxon>
        <taxon>Cytophagales</taxon>
        <taxon>Hymenobacteraceae</taxon>
        <taxon>Hymenobacter</taxon>
    </lineage>
</organism>
<evidence type="ECO:0000313" key="2">
    <source>
        <dbReference type="Proteomes" id="UP000326380"/>
    </source>
</evidence>
<gene>
    <name evidence="1" type="ORF">F0P96_19635</name>
</gene>
<dbReference type="EMBL" id="VTWU01000009">
    <property type="protein sequence ID" value="KAA9325545.1"/>
    <property type="molecule type" value="Genomic_DNA"/>
</dbReference>